<dbReference type="Proteomes" id="UP000663802">
    <property type="component" value="Unassembled WGS sequence"/>
</dbReference>
<keyword evidence="1" id="KW-1133">Transmembrane helix</keyword>
<feature type="transmembrane region" description="Helical" evidence="1">
    <location>
        <begin position="12"/>
        <end position="34"/>
    </location>
</feature>
<keyword evidence="1" id="KW-0812">Transmembrane</keyword>
<organism evidence="2 3">
    <name type="scientific">Clostridium zeae</name>
    <dbReference type="NCBI Taxonomy" id="2759022"/>
    <lineage>
        <taxon>Bacteria</taxon>
        <taxon>Bacillati</taxon>
        <taxon>Bacillota</taxon>
        <taxon>Clostridia</taxon>
        <taxon>Eubacteriales</taxon>
        <taxon>Clostridiaceae</taxon>
        <taxon>Clostridium</taxon>
    </lineage>
</organism>
<dbReference type="EMBL" id="BMBA01000003">
    <property type="protein sequence ID" value="GFZ32487.1"/>
    <property type="molecule type" value="Genomic_DNA"/>
</dbReference>
<evidence type="ECO:0000256" key="1">
    <source>
        <dbReference type="SAM" id="Phobius"/>
    </source>
</evidence>
<comment type="caution">
    <text evidence="2">The sequence shown here is derived from an EMBL/GenBank/DDBJ whole genome shotgun (WGS) entry which is preliminary data.</text>
</comment>
<accession>A0ABQ1ECI5</accession>
<proteinExistence type="predicted"/>
<keyword evidence="3" id="KW-1185">Reference proteome</keyword>
<name>A0ABQ1ECI5_9CLOT</name>
<evidence type="ECO:0000313" key="3">
    <source>
        <dbReference type="Proteomes" id="UP000663802"/>
    </source>
</evidence>
<evidence type="ECO:0000313" key="2">
    <source>
        <dbReference type="EMBL" id="GFZ32487.1"/>
    </source>
</evidence>
<keyword evidence="1" id="KW-0472">Membrane</keyword>
<sequence>MRNNYLVKFYLGLVYLLQSIHVNIIISINMLPLYSFDTPIKGIFIILLKLNGYAGDAI</sequence>
<reference evidence="2 3" key="1">
    <citation type="journal article" date="2021" name="Int. J. Syst. Evol. Microbiol.">
        <title>Clostridium zeae sp. nov., isolated from corn silage.</title>
        <authorList>
            <person name="Kobayashi H."/>
            <person name="Tanizawa Y."/>
            <person name="Yagura M."/>
            <person name="Sakamoto M."/>
            <person name="Ohkuma M."/>
            <person name="Tohno M."/>
        </authorList>
    </citation>
    <scope>NUCLEOTIDE SEQUENCE [LARGE SCALE GENOMIC DNA]</scope>
    <source>
        <strain evidence="2 3">CSC2</strain>
    </source>
</reference>
<gene>
    <name evidence="2" type="ORF">CSC2_30130</name>
</gene>
<protein>
    <submittedName>
        <fullName evidence="2">Uncharacterized protein</fullName>
    </submittedName>
</protein>